<dbReference type="AlphaFoldDB" id="A0A5E7MFR2"/>
<accession>A0A5E7MFR2</accession>
<evidence type="ECO:0000313" key="2">
    <source>
        <dbReference type="Proteomes" id="UP000377224"/>
    </source>
</evidence>
<sequence length="134" mass="16059">MAKQAVKDVLDEMTKEDLVAWIKSHHFFSRPKRSDVLYLRWERQSAEVLEEMQKENRALDGVDFKERDRLAIRFNESKDPEEKLRLIKLIEPYDKAMSDHIKRSQAIDRKSKRVDALYEQIDIERQKENGRRSA</sequence>
<proteinExistence type="predicted"/>
<dbReference type="Proteomes" id="UP000377224">
    <property type="component" value="Unassembled WGS sequence"/>
</dbReference>
<dbReference type="EMBL" id="CABVIN010000005">
    <property type="protein sequence ID" value="VVP23536.1"/>
    <property type="molecule type" value="Genomic_DNA"/>
</dbReference>
<reference evidence="1 2" key="1">
    <citation type="submission" date="2019-09" db="EMBL/GenBank/DDBJ databases">
        <authorList>
            <person name="Chandra G."/>
            <person name="Truman W A."/>
        </authorList>
    </citation>
    <scope>NUCLEOTIDE SEQUENCE [LARGE SCALE GENOMIC DNA]</scope>
    <source>
        <strain evidence="1">PS896</strain>
    </source>
</reference>
<evidence type="ECO:0000313" key="1">
    <source>
        <dbReference type="EMBL" id="VVP23536.1"/>
    </source>
</evidence>
<name>A0A5E7MFR2_PSEFL</name>
<organism evidence="1 2">
    <name type="scientific">Pseudomonas fluorescens</name>
    <dbReference type="NCBI Taxonomy" id="294"/>
    <lineage>
        <taxon>Bacteria</taxon>
        <taxon>Pseudomonadati</taxon>
        <taxon>Pseudomonadota</taxon>
        <taxon>Gammaproteobacteria</taxon>
        <taxon>Pseudomonadales</taxon>
        <taxon>Pseudomonadaceae</taxon>
        <taxon>Pseudomonas</taxon>
    </lineage>
</organism>
<gene>
    <name evidence="1" type="ORF">PS896_03967</name>
</gene>
<protein>
    <submittedName>
        <fullName evidence="1">Uncharacterized protein</fullName>
    </submittedName>
</protein>
<dbReference type="RefSeq" id="WP_150648184.1">
    <property type="nucleotide sequence ID" value="NZ_CABVIN010000005.1"/>
</dbReference>